<dbReference type="PROSITE" id="PS50943">
    <property type="entry name" value="HTH_CROC1"/>
    <property type="match status" value="1"/>
</dbReference>
<dbReference type="GO" id="GO:0003677">
    <property type="term" value="F:DNA binding"/>
    <property type="evidence" value="ECO:0007669"/>
    <property type="project" value="InterPro"/>
</dbReference>
<dbReference type="InterPro" id="IPR001387">
    <property type="entry name" value="Cro/C1-type_HTH"/>
</dbReference>
<accession>A0A8S5TS97</accession>
<evidence type="ECO:0000259" key="1">
    <source>
        <dbReference type="PROSITE" id="PS50943"/>
    </source>
</evidence>
<sequence>MDIKRSIKANGLTVKEVAERMGITPVGLSQHINGNPSVEVLERIAAAIGCNVGDFFAPQPTNMITCPYCGKIIKVEKGE</sequence>
<proteinExistence type="predicted"/>
<dbReference type="InterPro" id="IPR010982">
    <property type="entry name" value="Lambda_DNA-bd_dom_sf"/>
</dbReference>
<evidence type="ECO:0000313" key="2">
    <source>
        <dbReference type="EMBL" id="DAF85081.1"/>
    </source>
</evidence>
<name>A0A8S5TS97_9CAUD</name>
<protein>
    <submittedName>
        <fullName evidence="2">Helix-turn-helix domain protein</fullName>
    </submittedName>
</protein>
<dbReference type="CDD" id="cd00093">
    <property type="entry name" value="HTH_XRE"/>
    <property type="match status" value="1"/>
</dbReference>
<dbReference type="SMART" id="SM00530">
    <property type="entry name" value="HTH_XRE"/>
    <property type="match status" value="1"/>
</dbReference>
<feature type="domain" description="HTH cro/C1-type" evidence="1">
    <location>
        <begin position="3"/>
        <end position="55"/>
    </location>
</feature>
<dbReference type="SUPFAM" id="SSF47413">
    <property type="entry name" value="lambda repressor-like DNA-binding domains"/>
    <property type="match status" value="1"/>
</dbReference>
<dbReference type="Pfam" id="PF01381">
    <property type="entry name" value="HTH_3"/>
    <property type="match status" value="1"/>
</dbReference>
<reference evidence="2" key="1">
    <citation type="journal article" date="2021" name="Proc. Natl. Acad. Sci. U.S.A.">
        <title>A Catalog of Tens of Thousands of Viruses from Human Metagenomes Reveals Hidden Associations with Chronic Diseases.</title>
        <authorList>
            <person name="Tisza M.J."/>
            <person name="Buck C.B."/>
        </authorList>
    </citation>
    <scope>NUCLEOTIDE SEQUENCE</scope>
    <source>
        <strain evidence="2">Ctxdc10</strain>
    </source>
</reference>
<organism evidence="2">
    <name type="scientific">Siphoviridae sp. ctxdc10</name>
    <dbReference type="NCBI Taxonomy" id="2825740"/>
    <lineage>
        <taxon>Viruses</taxon>
        <taxon>Duplodnaviria</taxon>
        <taxon>Heunggongvirae</taxon>
        <taxon>Uroviricota</taxon>
        <taxon>Caudoviricetes</taxon>
    </lineage>
</organism>
<dbReference type="Gene3D" id="1.10.260.40">
    <property type="entry name" value="lambda repressor-like DNA-binding domains"/>
    <property type="match status" value="1"/>
</dbReference>
<dbReference type="EMBL" id="BK015918">
    <property type="protein sequence ID" value="DAF85081.1"/>
    <property type="molecule type" value="Genomic_DNA"/>
</dbReference>